<protein>
    <recommendedName>
        <fullName evidence="1">PapC N-terminal domain-containing protein</fullName>
    </recommendedName>
</protein>
<dbReference type="Proteomes" id="UP000005596">
    <property type="component" value="Unassembled WGS sequence"/>
</dbReference>
<dbReference type="AlphaFoldDB" id="A4NZF5"/>
<accession>A4NZF5</accession>
<sequence>MANPLAWAEDQFDASLWGDGSVLGVDFARFNVKNAVLPGRYEAQIYVNNEEKGESDIILLIILPQVGQNYALRLNFKKYWI</sequence>
<reference evidence="2 3" key="1">
    <citation type="journal article" date="2007" name="Genome Biol.">
        <title>Characterization and modeling of the Haemophilus influenzae core and supragenomes based on the complete genomic sequences of Rd and 12 clinical nontypeable strains.</title>
        <authorList>
            <person name="Hogg J.S."/>
            <person name="Hu F.Z."/>
            <person name="Janto B."/>
            <person name="Boissy R."/>
            <person name="Hayes J."/>
            <person name="Keefe R."/>
            <person name="Post J.C."/>
            <person name="Ehrlich G.D."/>
        </authorList>
    </citation>
    <scope>NUCLEOTIDE SEQUENCE [LARGE SCALE GENOMIC DNA]</scope>
    <source>
        <strain evidence="2 3">22.4-21</strain>
    </source>
</reference>
<dbReference type="EMBL" id="AAZJ01000009">
    <property type="protein sequence ID" value="EDK13457.1"/>
    <property type="molecule type" value="Genomic_DNA"/>
</dbReference>
<evidence type="ECO:0000313" key="2">
    <source>
        <dbReference type="EMBL" id="EDK13457.1"/>
    </source>
</evidence>
<dbReference type="InterPro" id="IPR037224">
    <property type="entry name" value="PapC_N_sf"/>
</dbReference>
<evidence type="ECO:0000259" key="1">
    <source>
        <dbReference type="Pfam" id="PF13954"/>
    </source>
</evidence>
<dbReference type="Gene3D" id="3.10.20.410">
    <property type="match status" value="1"/>
</dbReference>
<dbReference type="SUPFAM" id="SSF141729">
    <property type="entry name" value="FimD N-terminal domain-like"/>
    <property type="match status" value="1"/>
</dbReference>
<proteinExistence type="predicted"/>
<dbReference type="BioCyc" id="HINF375063:G119K-1657-MONOMER"/>
<dbReference type="InterPro" id="IPR025885">
    <property type="entry name" value="PapC_N"/>
</dbReference>
<name>A4NZF5_HAEIF</name>
<feature type="domain" description="PapC N-terminal" evidence="1">
    <location>
        <begin position="12"/>
        <end position="58"/>
    </location>
</feature>
<organism evidence="2 3">
    <name type="scientific">Haemophilus influenzae 22.4-21</name>
    <dbReference type="NCBI Taxonomy" id="375063"/>
    <lineage>
        <taxon>Bacteria</taxon>
        <taxon>Pseudomonadati</taxon>
        <taxon>Pseudomonadota</taxon>
        <taxon>Gammaproteobacteria</taxon>
        <taxon>Pasteurellales</taxon>
        <taxon>Pasteurellaceae</taxon>
        <taxon>Haemophilus</taxon>
    </lineage>
</organism>
<dbReference type="Pfam" id="PF13954">
    <property type="entry name" value="PapC_N"/>
    <property type="match status" value="1"/>
</dbReference>
<gene>
    <name evidence="2" type="ORF">CGSHiR3021_02439</name>
</gene>
<evidence type="ECO:0000313" key="3">
    <source>
        <dbReference type="Proteomes" id="UP000005596"/>
    </source>
</evidence>